<sequence length="452" mass="50492">MLKEACGVAGVWNIERAYNILHDILLGLQHRGQESVGVVVGNFEVVKGMGLVEEIIKPERFLPGDRGIGHVRYSTVGSSAHRNIQPIIAQTRKGLMGVAHNGTLPDADYWKNWLMEMGHIFLTETDSELFLHLISSSPFERAQDAIVWTLQQIKCAYSLILYHKDFIAIARDGFGIRPLFWGRFENGFVMASEDAALRVIGAEDINEVAPGTVVFFEKDREPYAIKFSSFPKRVCSFEYIYFARPDSTFDGLNIHKARFNMGKILYEESKLEGDIVVPVLDSGISGALGFSYASGIPIDLGLMRNRYLGRSFIMPSKRSETVRRKLLPIPEVVSGKRVIVIDDSIVRGTTMNVIVKMLRESGAKEVYVAIHSPPVRFSCFYGIDTARRGELVASSHSVEELKETVGADNLIYLSIDGLKRALEGRNACFACFEGRYPHEENSCIGVGERNEL</sequence>
<comment type="pathway">
    <text evidence="1 7 8">Purine metabolism; IMP biosynthesis via de novo pathway; N(1)-(5-phospho-D-ribosyl)glycinamide from 5-phospho-alpha-D-ribose 1-diphosphate: step 1/2.</text>
</comment>
<dbReference type="GO" id="GO:0051539">
    <property type="term" value="F:4 iron, 4 sulfur cluster binding"/>
    <property type="evidence" value="ECO:0007669"/>
    <property type="project" value="UniProtKB-KW"/>
</dbReference>
<dbReference type="PIRSF" id="PIRSF000485">
    <property type="entry name" value="Amd_phspho_trans"/>
    <property type="match status" value="1"/>
</dbReference>
<evidence type="ECO:0000256" key="8">
    <source>
        <dbReference type="PIRNR" id="PIRNR000485"/>
    </source>
</evidence>
<dbReference type="InterPro" id="IPR017932">
    <property type="entry name" value="GATase_2_dom"/>
</dbReference>
<comment type="cofactor">
    <cofactor evidence="7 11">
        <name>[4Fe-4S] cluster</name>
        <dbReference type="ChEBI" id="CHEBI:49883"/>
    </cofactor>
    <text evidence="7 11">Binds 1 [4Fe-4S] cluster per subunit.</text>
</comment>
<dbReference type="InterPro" id="IPR005854">
    <property type="entry name" value="PurF"/>
</dbReference>
<dbReference type="GO" id="GO:0000287">
    <property type="term" value="F:magnesium ion binding"/>
    <property type="evidence" value="ECO:0007669"/>
    <property type="project" value="UniProtKB-UniRule"/>
</dbReference>
<comment type="function">
    <text evidence="7">Catalyzes the formation of phosphoribosylamine from phosphoribosylpyrophosphate (PRPP) and glutamine.</text>
</comment>
<evidence type="ECO:0000256" key="4">
    <source>
        <dbReference type="ARBA" id="ARBA00022679"/>
    </source>
</evidence>
<dbReference type="PATRIC" id="fig|93930.3.peg.247"/>
<feature type="binding site" evidence="7 10">
    <location>
        <position position="342"/>
    </location>
    <ligand>
        <name>Mg(2+)</name>
        <dbReference type="ChEBI" id="CHEBI:18420"/>
    </ligand>
</feature>
<dbReference type="GO" id="GO:0006189">
    <property type="term" value="P:'de novo' IMP biosynthetic process"/>
    <property type="evidence" value="ECO:0007669"/>
    <property type="project" value="UniProtKB-UniRule"/>
</dbReference>
<evidence type="ECO:0000256" key="3">
    <source>
        <dbReference type="ARBA" id="ARBA00022676"/>
    </source>
</evidence>
<dbReference type="CDD" id="cd06223">
    <property type="entry name" value="PRTases_typeI"/>
    <property type="match status" value="1"/>
</dbReference>
<reference evidence="13 14" key="1">
    <citation type="journal article" date="2015" name="MBio">
        <title>Genome-Resolved Metagenomic Analysis Reveals Roles for Candidate Phyla and Other Microbial Community Members in Biogeochemical Transformations in Oil Reservoirs.</title>
        <authorList>
            <person name="Hu P."/>
            <person name="Tom L."/>
            <person name="Singh A."/>
            <person name="Thomas B.C."/>
            <person name="Baker B.J."/>
            <person name="Piceno Y.M."/>
            <person name="Andersen G.L."/>
            <person name="Banfield J.F."/>
        </authorList>
    </citation>
    <scope>NUCLEOTIDE SEQUENCE [LARGE SCALE GENOMIC DNA]</scope>
    <source>
        <strain evidence="13">46_26</strain>
    </source>
</reference>
<accession>A0A101EPU6</accession>
<organism evidence="13 14">
    <name type="scientific">Thermotoga petrophila</name>
    <dbReference type="NCBI Taxonomy" id="93929"/>
    <lineage>
        <taxon>Bacteria</taxon>
        <taxon>Thermotogati</taxon>
        <taxon>Thermotogota</taxon>
        <taxon>Thermotogae</taxon>
        <taxon>Thermotogales</taxon>
        <taxon>Thermotogaceae</taxon>
        <taxon>Thermotoga</taxon>
    </lineage>
</organism>
<comment type="catalytic activity">
    <reaction evidence="7 8">
        <text>5-phospho-beta-D-ribosylamine + L-glutamate + diphosphate = 5-phospho-alpha-D-ribose 1-diphosphate + L-glutamine + H2O</text>
        <dbReference type="Rhea" id="RHEA:14905"/>
        <dbReference type="ChEBI" id="CHEBI:15377"/>
        <dbReference type="ChEBI" id="CHEBI:29985"/>
        <dbReference type="ChEBI" id="CHEBI:33019"/>
        <dbReference type="ChEBI" id="CHEBI:58017"/>
        <dbReference type="ChEBI" id="CHEBI:58359"/>
        <dbReference type="ChEBI" id="CHEBI:58681"/>
        <dbReference type="EC" id="2.4.2.14"/>
    </reaction>
</comment>
<keyword evidence="7" id="KW-0004">4Fe-4S</keyword>
<dbReference type="GO" id="GO:0009113">
    <property type="term" value="P:purine nucleobase biosynthetic process"/>
    <property type="evidence" value="ECO:0007669"/>
    <property type="project" value="UniProtKB-UniRule"/>
</dbReference>
<comment type="cofactor">
    <cofactor evidence="7 10">
        <name>Mg(2+)</name>
        <dbReference type="ChEBI" id="CHEBI:18420"/>
    </cofactor>
    <text evidence="7 10">Binds 1 Mg(2+) ion per subunit.</text>
</comment>
<dbReference type="PANTHER" id="PTHR11907">
    <property type="entry name" value="AMIDOPHOSPHORIBOSYLTRANSFERASE"/>
    <property type="match status" value="1"/>
</dbReference>
<keyword evidence="5 7" id="KW-0658">Purine biosynthesis</keyword>
<evidence type="ECO:0000256" key="2">
    <source>
        <dbReference type="ARBA" id="ARBA00010138"/>
    </source>
</evidence>
<feature type="binding site" evidence="7 11">
    <location>
        <position position="428"/>
    </location>
    <ligand>
        <name>[4Fe-4S] cluster</name>
        <dbReference type="ChEBI" id="CHEBI:49883"/>
    </ligand>
</feature>
<dbReference type="InterPro" id="IPR000836">
    <property type="entry name" value="PRTase_dom"/>
</dbReference>
<dbReference type="Gene3D" id="3.40.50.2020">
    <property type="match status" value="1"/>
</dbReference>
<dbReference type="AlphaFoldDB" id="A0A101EPU6"/>
<comment type="caution">
    <text evidence="13">The sequence shown here is derived from an EMBL/GenBank/DDBJ whole genome shotgun (WGS) entry which is preliminary data.</text>
</comment>
<dbReference type="Pfam" id="PF13522">
    <property type="entry name" value="GATase_6"/>
    <property type="match status" value="1"/>
</dbReference>
<protein>
    <recommendedName>
        <fullName evidence="7">Amidophosphoribosyltransferase</fullName>
        <shortName evidence="7">ATase</shortName>
        <ecNumber evidence="7">2.4.2.14</ecNumber>
    </recommendedName>
    <alternativeName>
        <fullName evidence="7">Glutamine phosphoribosylpyrophosphate amidotransferase</fullName>
        <shortName evidence="7">GPATase</shortName>
    </alternativeName>
</protein>
<evidence type="ECO:0000256" key="10">
    <source>
        <dbReference type="PIRSR" id="PIRSR000485-2"/>
    </source>
</evidence>
<dbReference type="Proteomes" id="UP000058636">
    <property type="component" value="Unassembled WGS sequence"/>
</dbReference>
<evidence type="ECO:0000259" key="12">
    <source>
        <dbReference type="PROSITE" id="PS51278"/>
    </source>
</evidence>
<keyword evidence="7 11" id="KW-0411">Iron-sulfur</keyword>
<feature type="binding site" evidence="7 11">
    <location>
        <position position="431"/>
    </location>
    <ligand>
        <name>[4Fe-4S] cluster</name>
        <dbReference type="ChEBI" id="CHEBI:49883"/>
    </ligand>
</feature>
<dbReference type="UniPathway" id="UPA00074">
    <property type="reaction ID" value="UER00124"/>
</dbReference>
<comment type="similarity">
    <text evidence="2 7 8">In the C-terminal section; belongs to the purine/pyrimidine phosphoribosyltransferase family.</text>
</comment>
<feature type="active site" description="Nucleophile" evidence="7 9">
    <location>
        <position position="6"/>
    </location>
</feature>
<dbReference type="InterPro" id="IPR029057">
    <property type="entry name" value="PRTase-like"/>
</dbReference>
<keyword evidence="6 7" id="KW-0315">Glutamine amidotransferase</keyword>
<dbReference type="InterPro" id="IPR029055">
    <property type="entry name" value="Ntn_hydrolases_N"/>
</dbReference>
<dbReference type="NCBIfam" id="TIGR01134">
    <property type="entry name" value="purF"/>
    <property type="match status" value="1"/>
</dbReference>
<keyword evidence="7 11" id="KW-0408">Iron</keyword>
<evidence type="ECO:0000313" key="14">
    <source>
        <dbReference type="Proteomes" id="UP000058636"/>
    </source>
</evidence>
<proteinExistence type="inferred from homology"/>
<dbReference type="HAMAP" id="MF_01931">
    <property type="entry name" value="PurF"/>
    <property type="match status" value="1"/>
</dbReference>
<feature type="binding site" evidence="7 11">
    <location>
        <position position="379"/>
    </location>
    <ligand>
        <name>[4Fe-4S] cluster</name>
        <dbReference type="ChEBI" id="CHEBI:49883"/>
    </ligand>
</feature>
<dbReference type="Gene3D" id="3.60.20.10">
    <property type="entry name" value="Glutamine Phosphoribosylpyrophosphate, subunit 1, domain 1"/>
    <property type="match status" value="1"/>
</dbReference>
<evidence type="ECO:0000256" key="1">
    <source>
        <dbReference type="ARBA" id="ARBA00005209"/>
    </source>
</evidence>
<keyword evidence="7 10" id="KW-0460">Magnesium</keyword>
<dbReference type="SUPFAM" id="SSF53271">
    <property type="entry name" value="PRTase-like"/>
    <property type="match status" value="1"/>
</dbReference>
<evidence type="ECO:0000256" key="7">
    <source>
        <dbReference type="HAMAP-Rule" id="MF_01931"/>
    </source>
</evidence>
<gene>
    <name evidence="7" type="primary">purF</name>
    <name evidence="13" type="ORF">XD57_1235</name>
</gene>
<dbReference type="PROSITE" id="PS51278">
    <property type="entry name" value="GATASE_TYPE_2"/>
    <property type="match status" value="1"/>
</dbReference>
<name>A0A101EPU6_9THEM</name>
<dbReference type="SUPFAM" id="SSF56235">
    <property type="entry name" value="N-terminal nucleophile aminohydrolases (Ntn hydrolases)"/>
    <property type="match status" value="1"/>
</dbReference>
<feature type="binding site" evidence="7 10">
    <location>
        <position position="343"/>
    </location>
    <ligand>
        <name>Mg(2+)</name>
        <dbReference type="ChEBI" id="CHEBI:18420"/>
    </ligand>
</feature>
<evidence type="ECO:0000313" key="13">
    <source>
        <dbReference type="EMBL" id="KUK22663.1"/>
    </source>
</evidence>
<feature type="domain" description="Glutamine amidotransferase type-2" evidence="12">
    <location>
        <begin position="6"/>
        <end position="219"/>
    </location>
</feature>
<evidence type="ECO:0000256" key="11">
    <source>
        <dbReference type="PIRSR" id="PIRSR000485-3"/>
    </source>
</evidence>
<evidence type="ECO:0000256" key="9">
    <source>
        <dbReference type="PIRSR" id="PIRSR000485-1"/>
    </source>
</evidence>
<evidence type="ECO:0000256" key="5">
    <source>
        <dbReference type="ARBA" id="ARBA00022755"/>
    </source>
</evidence>
<keyword evidence="3 7" id="KW-0328">Glycosyltransferase</keyword>
<dbReference type="EC" id="2.4.2.14" evidence="7"/>
<keyword evidence="4 7" id="KW-0808">Transferase</keyword>
<feature type="binding site" evidence="7 10">
    <location>
        <position position="282"/>
    </location>
    <ligand>
        <name>Mg(2+)</name>
        <dbReference type="ChEBI" id="CHEBI:18420"/>
    </ligand>
</feature>
<dbReference type="GO" id="GO:0004044">
    <property type="term" value="F:amidophosphoribosyltransferase activity"/>
    <property type="evidence" value="ECO:0007669"/>
    <property type="project" value="UniProtKB-UniRule"/>
</dbReference>
<keyword evidence="7 10" id="KW-0479">Metal-binding</keyword>
<evidence type="ECO:0000256" key="6">
    <source>
        <dbReference type="ARBA" id="ARBA00022962"/>
    </source>
</evidence>
<dbReference type="EMBL" id="LGFG01000113">
    <property type="protein sequence ID" value="KUK22663.1"/>
    <property type="molecule type" value="Genomic_DNA"/>
</dbReference>
<feature type="binding site" evidence="7 11">
    <location>
        <position position="235"/>
    </location>
    <ligand>
        <name>[4Fe-4S] cluster</name>
        <dbReference type="ChEBI" id="CHEBI:49883"/>
    </ligand>
</feature>